<evidence type="ECO:0000256" key="3">
    <source>
        <dbReference type="SAM" id="MobiDB-lite"/>
    </source>
</evidence>
<accession>A0A0S4KP48</accession>
<dbReference type="PANTHER" id="PTHR23317">
    <property type="entry name" value="DEDICATOR OF CYTOKINESIS DOCK"/>
    <property type="match status" value="1"/>
</dbReference>
<reference evidence="6" key="1">
    <citation type="submission" date="2015-09" db="EMBL/GenBank/DDBJ databases">
        <authorList>
            <consortium name="Pathogen Informatics"/>
        </authorList>
    </citation>
    <scope>NUCLEOTIDE SEQUENCE [LARGE SCALE GENOMIC DNA]</scope>
    <source>
        <strain evidence="6">Lake Konstanz</strain>
    </source>
</reference>
<evidence type="ECO:0000256" key="2">
    <source>
        <dbReference type="SAM" id="Coils"/>
    </source>
</evidence>
<keyword evidence="2" id="KW-0175">Coiled coil</keyword>
<dbReference type="PANTHER" id="PTHR23317:SF76">
    <property type="entry name" value="LD20667P"/>
    <property type="match status" value="1"/>
</dbReference>
<feature type="coiled-coil region" evidence="2">
    <location>
        <begin position="2131"/>
        <end position="2158"/>
    </location>
</feature>
<dbReference type="GO" id="GO:0005085">
    <property type="term" value="F:guanyl-nucleotide exchange factor activity"/>
    <property type="evidence" value="ECO:0007669"/>
    <property type="project" value="InterPro"/>
</dbReference>
<proteinExistence type="inferred from homology"/>
<feature type="compositionally biased region" description="Low complexity" evidence="3">
    <location>
        <begin position="219"/>
        <end position="231"/>
    </location>
</feature>
<feature type="region of interest" description="Disordered" evidence="3">
    <location>
        <begin position="728"/>
        <end position="747"/>
    </location>
</feature>
<dbReference type="VEuPathDB" id="TriTrypDB:BSAL_41780"/>
<dbReference type="Gene3D" id="2.60.40.150">
    <property type="entry name" value="C2 domain"/>
    <property type="match status" value="1"/>
</dbReference>
<dbReference type="InterPro" id="IPR026791">
    <property type="entry name" value="DOCK"/>
</dbReference>
<gene>
    <name evidence="5" type="ORF">BSAL_41780</name>
</gene>
<dbReference type="EMBL" id="CYKH01002138">
    <property type="protein sequence ID" value="CUI15397.1"/>
    <property type="molecule type" value="Genomic_DNA"/>
</dbReference>
<feature type="region of interest" description="Disordered" evidence="3">
    <location>
        <begin position="21"/>
        <end position="65"/>
    </location>
</feature>
<dbReference type="Proteomes" id="UP000051952">
    <property type="component" value="Unassembled WGS sequence"/>
</dbReference>
<protein>
    <recommendedName>
        <fullName evidence="4">C2 DOCK-type domain-containing protein</fullName>
    </recommendedName>
</protein>
<dbReference type="OMA" id="RLMSSCC"/>
<evidence type="ECO:0000313" key="5">
    <source>
        <dbReference type="EMBL" id="CUI15397.1"/>
    </source>
</evidence>
<feature type="compositionally biased region" description="Pro residues" evidence="3">
    <location>
        <begin position="484"/>
        <end position="494"/>
    </location>
</feature>
<dbReference type="CDD" id="cd22265">
    <property type="entry name" value="UDM1_RNF168"/>
    <property type="match status" value="1"/>
</dbReference>
<dbReference type="CDD" id="cd06503">
    <property type="entry name" value="ATP-synt_Fo_b"/>
    <property type="match status" value="1"/>
</dbReference>
<name>A0A0S4KP48_BODSA</name>
<dbReference type="InterPro" id="IPR043161">
    <property type="entry name" value="DOCK_C_lobe_A"/>
</dbReference>
<feature type="non-terminal residue" evidence="5">
    <location>
        <position position="1"/>
    </location>
</feature>
<feature type="region of interest" description="Disordered" evidence="3">
    <location>
        <begin position="91"/>
        <end position="110"/>
    </location>
</feature>
<evidence type="ECO:0000256" key="1">
    <source>
        <dbReference type="PROSITE-ProRule" id="PRU00983"/>
    </source>
</evidence>
<dbReference type="InterPro" id="IPR027007">
    <property type="entry name" value="C2_DOCK-type_domain"/>
</dbReference>
<dbReference type="Pfam" id="PF06920">
    <property type="entry name" value="DHR-2_Lobe_A"/>
    <property type="match status" value="1"/>
</dbReference>
<dbReference type="InterPro" id="IPR046769">
    <property type="entry name" value="DOCKER_Lobe_A"/>
</dbReference>
<evidence type="ECO:0000313" key="6">
    <source>
        <dbReference type="Proteomes" id="UP000051952"/>
    </source>
</evidence>
<feature type="compositionally biased region" description="Basic and acidic residues" evidence="3">
    <location>
        <begin position="21"/>
        <end position="52"/>
    </location>
</feature>
<dbReference type="Pfam" id="PF14429">
    <property type="entry name" value="DOCK-C2"/>
    <property type="match status" value="1"/>
</dbReference>
<keyword evidence="6" id="KW-1185">Reference proteome</keyword>
<dbReference type="InterPro" id="IPR035892">
    <property type="entry name" value="C2_domain_sf"/>
</dbReference>
<dbReference type="OrthoDB" id="47328at2759"/>
<feature type="region of interest" description="Disordered" evidence="3">
    <location>
        <begin position="479"/>
        <end position="501"/>
    </location>
</feature>
<feature type="region of interest" description="Disordered" evidence="3">
    <location>
        <begin position="184"/>
        <end position="296"/>
    </location>
</feature>
<sequence>VKQREEADAIAALEAAENERVKAADDARRAADKLKADAAEAERRAAAEEAHRIAQAQKEAEEQDELIEREIQRQVEEQRLKEELALKAVEDAKRAAEEKKAADEKQKQARIEAAVQERLRKAREESEAKKRAADAEAEIERRVAEALAAENKARDEEAAAAKHAALEAEIERRVQAAAEARVQAALQEAATATAAAEAATKAAKARMPVAAEDSESESESSSSSASVVASEGDLTEEDRESSAVDVEVDPADIVNTNGMFGPQFTDDADDTTADLASSPSMSNSPPPPFASGYPKSEEHAWSLASAPELLHFENAMAHEMRSRGLATKDGRRDRVVVQRFATQREVGRCLAPLDPLPKQIDHTSVQLGFFQAGQTVVSYSGNNKSGIALREDASKQKAKTLSRAKFFFEADILKDPKLTADEDDEDELAHNANDECIVPIESLRAADGSTAVHAGTEAYAFGDPIQVYERARGRRFDLVRPAPQTTPGPLPPPVYTTTSGPTSGKLWVQDIETKKPVPSVPAFTGGMLLRFDVRHIKSQVDTLHGDGTDPLFFSAAVYCIHSIQQVAVTDTFYFDSHGFTFLPHRQPSQRTTNQTSFVAFIPNEFKTVPLYLCVRAFRLASDDFDNYVDMYMRPDKYKQHHVVPMKQEVQQLAMMSELQEELGWVFFPINDSGKLVDNSMKCDKLFRGAKTTNDQEMMKLVMDTRVRTALKTFQMEIEIGLKDVTTNETSFPSRESHRQNPSENESMLDLLDVDVPNAKRERVTFVPCCLPILNAGHFHGYHNVMYLRMQQLRFINLSSVKYPSSTHCNFVVQVCIKASDDDLSEEGIPAIYRKWMGEEVLQTSAFTSTTHGAKEFELADEFKIQLPLTLTKTHHIFFTIYAVTFKKPTPTAKEPRMVKIGYACIPILAETNQSLNFKDSFDLTVVSVDHAAVASSGYIEKFPAMVKTNMFNLGTYAMKVGLFGRSSVHASNTIVSEFFKSFPGSIRSAVVDDKVFSTIGDLKLGELDPQLDGHHLHCLSKVAELPLPEIMAFYPLLTGYCLTLVSSPSLSVTTLVRMEALRVLTEFTSKAHGYDVSAKSLQNRRAGTKNPPIPTGCVRTCTVNLLYHYVTNDLLYLSVDGKGTFRVYAAVAEVLLLLLEAAPQNETVSPGNTPKATLHMKLADLGWFFLDLILRSLYLYTAEHRVPARGFAAAPNTSMRKDDIGTIDFTGFFNVLGRLVKQMLSRLVPIGGIMLVQRISMFIRNLAQVCDRGFVLGLMNSTLQYLEEKNTPHNLQIAVRIFVDDDDVLHMLFPTKHSGSPCFLTAILIKYVGPQLLHTSRDVRIAASSILYHLICRVVNSRRVASVDLSRLAKQFVTLLNYLSENWVQYRQISDAKTPGSPVSPVADKRPLLALLLWIVYNCPATDLKQWYTSVDAKVVAGFIFIITDAQGAFRYNMGKDKHLPEQPSLPADVAESIAVWDARYSTLVTMIGCRVASNLLSDIPNTLRSVQQEKALPAVFPYFLLVESLLSFGNSTASLQVSTAVLHHVVVALMPEIISRKGRMSSGVVLLTIRMMSASQLHVRNIAIDTLERITRVYYELTGSLNKLKNHTANALVAVAESKVRDLRLAGKFAERGMNTLIQRAVDHGDAFAILDASASERYIDDKGAHSGDAAVRYAYNIPKQYLSCDAAIQFPAYLTQGAASTVKDRPTFAFEFSTMAKVMLSLFQDVLRLQTDDTMRYKDSKGLAFYDVVHNFLRQNTMKEVFKWLGRLHEAHKINGDHCEAGMTLVLSAAIGYRVTEAFYAIKGADCKGARIPSAAFTHVLWHDYVRVLPELENHLPIENIYTMATDLSVVPDEAPFTVEGQIRLMKEASEYLDKCGYFELSIKAVEVVGKYAAAKGDYKANAVVHNAMATWSNIIATQSSKRESYRYFLVWARMEREVSTAEFALLKKLKKKSNESDSDDDDADHKKSRNSAPVDYLATPIKMIYKQPENTSVNAFRDAAKKFVGVVFQNEALIQVTDEMVGTQPPMDVTGAPTTGKVPKALKAQLKLVNKCLLTVAEVVPVFEAIHPSTKHLDRPHIINRFEHVNRVGPSMVTRSGNTPLKRSQHVSTNLPKTEVDVMRQQLSVNVHFTTRSFPSTTTAIPVRSSEEQLLDAYETAIETMNAELDTMESTQLNITQVLQCLTPMGVVPPGTYYKEVITCMNKNNKVMSTVREVLKLCRDRLTKCESNGEALQKHPETYALVLKGLADIECAMIDFPEPEEVVAAPPSAAAVETDGTS</sequence>
<dbReference type="Gene3D" id="1.25.40.410">
    <property type="match status" value="1"/>
</dbReference>
<feature type="region of interest" description="Disordered" evidence="3">
    <location>
        <begin position="118"/>
        <end position="138"/>
    </location>
</feature>
<evidence type="ECO:0000259" key="4">
    <source>
        <dbReference type="PROSITE" id="PS51650"/>
    </source>
</evidence>
<comment type="similarity">
    <text evidence="1">Belongs to the DOCK family.</text>
</comment>
<dbReference type="GO" id="GO:0007264">
    <property type="term" value="P:small GTPase-mediated signal transduction"/>
    <property type="evidence" value="ECO:0007669"/>
    <property type="project" value="InterPro"/>
</dbReference>
<dbReference type="PROSITE" id="PS51650">
    <property type="entry name" value="C2_DOCK"/>
    <property type="match status" value="1"/>
</dbReference>
<feature type="domain" description="C2 DOCK-type" evidence="4">
    <location>
        <begin position="790"/>
        <end position="976"/>
    </location>
</feature>
<organism evidence="5 6">
    <name type="scientific">Bodo saltans</name>
    <name type="common">Flagellated protozoan</name>
    <dbReference type="NCBI Taxonomy" id="75058"/>
    <lineage>
        <taxon>Eukaryota</taxon>
        <taxon>Discoba</taxon>
        <taxon>Euglenozoa</taxon>
        <taxon>Kinetoplastea</taxon>
        <taxon>Metakinetoplastina</taxon>
        <taxon>Eubodonida</taxon>
        <taxon>Bodonidae</taxon>
        <taxon>Bodo</taxon>
    </lineage>
</organism>
<feature type="compositionally biased region" description="Low complexity" evidence="3">
    <location>
        <begin position="273"/>
        <end position="283"/>
    </location>
</feature>
<feature type="compositionally biased region" description="Low complexity" evidence="3">
    <location>
        <begin position="184"/>
        <end position="211"/>
    </location>
</feature>